<gene>
    <name evidence="2" type="ORF">D1223_05000</name>
</gene>
<comment type="caution">
    <text evidence="2">The sequence shown here is derived from an EMBL/GenBank/DDBJ whole genome shotgun (WGS) entry which is preliminary data.</text>
</comment>
<dbReference type="AlphaFoldDB" id="A0A399RK62"/>
<dbReference type="PIRSF" id="PIRSF029416">
    <property type="entry name" value="UCP029416_PTP"/>
    <property type="match status" value="1"/>
</dbReference>
<protein>
    <submittedName>
        <fullName evidence="2">Protein tyrosine phosphatase</fullName>
    </submittedName>
</protein>
<keyword evidence="3" id="KW-1185">Reference proteome</keyword>
<organism evidence="2 3">
    <name type="scientific">Henriciella mobilis</name>
    <dbReference type="NCBI Taxonomy" id="2305467"/>
    <lineage>
        <taxon>Bacteria</taxon>
        <taxon>Pseudomonadati</taxon>
        <taxon>Pseudomonadota</taxon>
        <taxon>Alphaproteobacteria</taxon>
        <taxon>Hyphomonadales</taxon>
        <taxon>Hyphomonadaceae</taxon>
        <taxon>Henriciella</taxon>
    </lineage>
</organism>
<dbReference type="InterPro" id="IPR036196">
    <property type="entry name" value="Ptyr_pPase_sf"/>
</dbReference>
<dbReference type="EMBL" id="QWFX01000006">
    <property type="protein sequence ID" value="RIJ30734.1"/>
    <property type="molecule type" value="Genomic_DNA"/>
</dbReference>
<sequence>MRLLFICSRNRLRSPTGEAVFSEVAGIETRSAGTARDADWQVTLDDIRWADVILAMEQKHANRIRADFRQAVAQKTIRVLGIPDDYKYMQDELVVLLRERVMPLVQRNE</sequence>
<dbReference type="InterPro" id="IPR016919">
    <property type="entry name" value="UCP029416_PTP"/>
</dbReference>
<proteinExistence type="predicted"/>
<dbReference type="SUPFAM" id="SSF52788">
    <property type="entry name" value="Phosphotyrosine protein phosphatases I"/>
    <property type="match status" value="1"/>
</dbReference>
<reference evidence="2 3" key="1">
    <citation type="submission" date="2018-08" db="EMBL/GenBank/DDBJ databases">
        <title>Henriciella mobilis sp. nov., isolated from seawater.</title>
        <authorList>
            <person name="Cheng H."/>
            <person name="Wu Y.-H."/>
            <person name="Xu X.-W."/>
            <person name="Guo L.-L."/>
        </authorList>
    </citation>
    <scope>NUCLEOTIDE SEQUENCE [LARGE SCALE GENOMIC DNA]</scope>
    <source>
        <strain evidence="2 3">JN25</strain>
    </source>
</reference>
<dbReference type="OrthoDB" id="7210484at2"/>
<dbReference type="SMART" id="SM00226">
    <property type="entry name" value="LMWPc"/>
    <property type="match status" value="1"/>
</dbReference>
<name>A0A399RK62_9PROT</name>
<feature type="domain" description="Phosphotyrosine protein phosphatase I" evidence="1">
    <location>
        <begin position="1"/>
        <end position="107"/>
    </location>
</feature>
<evidence type="ECO:0000259" key="1">
    <source>
        <dbReference type="SMART" id="SM00226"/>
    </source>
</evidence>
<evidence type="ECO:0000313" key="2">
    <source>
        <dbReference type="EMBL" id="RIJ30734.1"/>
    </source>
</evidence>
<dbReference type="Proteomes" id="UP000266385">
    <property type="component" value="Unassembled WGS sequence"/>
</dbReference>
<evidence type="ECO:0000313" key="3">
    <source>
        <dbReference type="Proteomes" id="UP000266385"/>
    </source>
</evidence>
<accession>A0A399RK62</accession>
<dbReference type="Gene3D" id="3.40.50.2300">
    <property type="match status" value="2"/>
</dbReference>
<dbReference type="InterPro" id="IPR023485">
    <property type="entry name" value="Ptyr_pPase"/>
</dbReference>